<evidence type="ECO:0008006" key="5">
    <source>
        <dbReference type="Google" id="ProtNLM"/>
    </source>
</evidence>
<keyword evidence="4" id="KW-1185">Reference proteome</keyword>
<feature type="coiled-coil region" evidence="1">
    <location>
        <begin position="309"/>
        <end position="336"/>
    </location>
</feature>
<evidence type="ECO:0000256" key="1">
    <source>
        <dbReference type="SAM" id="Coils"/>
    </source>
</evidence>
<proteinExistence type="predicted"/>
<feature type="region of interest" description="Disordered" evidence="2">
    <location>
        <begin position="746"/>
        <end position="842"/>
    </location>
</feature>
<feature type="compositionally biased region" description="Low complexity" evidence="2">
    <location>
        <begin position="781"/>
        <end position="794"/>
    </location>
</feature>
<dbReference type="EMBL" id="CAUYUJ010002379">
    <property type="protein sequence ID" value="CAK0800510.1"/>
    <property type="molecule type" value="Genomic_DNA"/>
</dbReference>
<evidence type="ECO:0000256" key="2">
    <source>
        <dbReference type="SAM" id="MobiDB-lite"/>
    </source>
</evidence>
<keyword evidence="1" id="KW-0175">Coiled coil</keyword>
<reference evidence="3" key="1">
    <citation type="submission" date="2023-10" db="EMBL/GenBank/DDBJ databases">
        <authorList>
            <person name="Chen Y."/>
            <person name="Shah S."/>
            <person name="Dougan E. K."/>
            <person name="Thang M."/>
            <person name="Chan C."/>
        </authorList>
    </citation>
    <scope>NUCLEOTIDE SEQUENCE [LARGE SCALE GENOMIC DNA]</scope>
</reference>
<evidence type="ECO:0000313" key="4">
    <source>
        <dbReference type="Proteomes" id="UP001189429"/>
    </source>
</evidence>
<feature type="region of interest" description="Disordered" evidence="2">
    <location>
        <begin position="20"/>
        <end position="54"/>
    </location>
</feature>
<feature type="compositionally biased region" description="Basic and acidic residues" evidence="2">
    <location>
        <begin position="20"/>
        <end position="49"/>
    </location>
</feature>
<feature type="compositionally biased region" description="Basic and acidic residues" evidence="2">
    <location>
        <begin position="746"/>
        <end position="768"/>
    </location>
</feature>
<gene>
    <name evidence="3" type="ORF">PCOR1329_LOCUS8649</name>
</gene>
<sequence>MEEQFKAVLERLQRLEDENTQLKEQLKKNEDDEARKKEADDAKKSEAAARARATPLVPTSVDTKLINKPGEFSGKEADWRRWSVTMRAYLGAVSGRMLELIRKAENFDESLDRVDLDPGDDQLDAQLYFILTMLLKENMMEKLETVEYGEGLLLWRLLMAEFEPKFASRKMALQQAYLNFTFNKDEDPRKGIDRLETQIRQYQAATKKTVDDDTRTGVLLKALAAGSELQKKLGDHLVLNAYRVDTFIEMKREIQEYLGVKQWLVPGGSAEVLAVGAGGKTSQKGQVKGELKIKFAGAPGSSTDRDPSRKRQRVDIAAIEEQLRALSLNIGALKDQDCGSVELCQVSEQKVGMVHAQTTTNHVTMGLDSGAEVTAWPPELFPQVATEESPESRRGVKYFGPGPLLAMCSMMDAGHDLHFKRGGRCYAKHCRHEIDHMPYAAWCRSCVAGKGKADPHFLKTSDDFGVQGVACDYCFMGDAVESDKATDKCLPILVHKFYGDRWVSARVVPRKGPETYAVKATVDDVMQAGFAKFTYKSDGEPAIKSPKQEVVKKLREVAGPVDVILEGSGTSESQQNAVVERAIWEVQSTARTLVHACLEHHRAQVPLKHPLRIYAVEYAGQLLNRSQRAAKDNRTAYEIRKGKPYRRKLPPFGEAVMYMPVSTVRRRRKFEDRWETGIYLGLVERSNMLLVGTPRGVFKVNCVKRLPAIQSSDPELLKSIVGVPWDPVPGPRFDSESRKLIVDGVRQEHHQTDDQEEHRFYDQVKSQERQPGSAPEAGSTAPADAPSQPDSPEAGSTVPARSPGEAQDPLRAEAGSTALRRGEVRAGDDPAGGPHDRAAKRARREVAEIVGELMHLGAIGSRLQEAIRQPIKDDVDVIESEVFCRKRFADQASRWGVHPGVALDLTTGWDLKNQTHVEQAEGLRGTLRPKLLIGRAHFRDSRNLYHKQLQDGHYFLHERVNGAAPGHEQGGREEKEENDGSHLLGHESAQHVKAGRAAEWLTNSGCIAEELTKLQGGDRENAISSIVTMSPMVASKPAIVAAVLRGLRRQLQQDDAVSINALEPGITGHETQEWDEDGLEQFFDELTGERLNSRDVREAKVKEIEFLRTFPVYEKVPEAMAKGKEFISTRWTITNKGDVNAPDVRARFVGREFKWKSPAMENRFVATPPLELLKYLLSWFQSRRRGPARSPGERKILVWDVSRAHFHPKCRRELYIRLPEEDAQAGFVGRLLRTLHGTRDAANAWDEFFNEAIVRREYE</sequence>
<feature type="non-terminal residue" evidence="3">
    <location>
        <position position="1259"/>
    </location>
</feature>
<protein>
    <recommendedName>
        <fullName evidence="5">Integrase catalytic domain-containing protein</fullName>
    </recommendedName>
</protein>
<comment type="caution">
    <text evidence="3">The sequence shown here is derived from an EMBL/GenBank/DDBJ whole genome shotgun (WGS) entry which is preliminary data.</text>
</comment>
<evidence type="ECO:0000313" key="3">
    <source>
        <dbReference type="EMBL" id="CAK0800510.1"/>
    </source>
</evidence>
<feature type="compositionally biased region" description="Basic and acidic residues" evidence="2">
    <location>
        <begin position="820"/>
        <end position="842"/>
    </location>
</feature>
<organism evidence="3 4">
    <name type="scientific">Prorocentrum cordatum</name>
    <dbReference type="NCBI Taxonomy" id="2364126"/>
    <lineage>
        <taxon>Eukaryota</taxon>
        <taxon>Sar</taxon>
        <taxon>Alveolata</taxon>
        <taxon>Dinophyceae</taxon>
        <taxon>Prorocentrales</taxon>
        <taxon>Prorocentraceae</taxon>
        <taxon>Prorocentrum</taxon>
    </lineage>
</organism>
<dbReference type="Proteomes" id="UP001189429">
    <property type="component" value="Unassembled WGS sequence"/>
</dbReference>
<name>A0ABN9Q466_9DINO</name>
<accession>A0ABN9Q466</accession>